<evidence type="ECO:0000256" key="7">
    <source>
        <dbReference type="ARBA" id="ARBA00023270"/>
    </source>
</evidence>
<evidence type="ECO:0000256" key="4">
    <source>
        <dbReference type="ARBA" id="ARBA00023115"/>
    </source>
</evidence>
<keyword evidence="8" id="KW-0670">Pyruvate</keyword>
<dbReference type="EMBL" id="LR796270">
    <property type="protein sequence ID" value="CAB4133396.1"/>
    <property type="molecule type" value="Genomic_DNA"/>
</dbReference>
<gene>
    <name evidence="9" type="ORF">UFOVP250_160</name>
</gene>
<organism evidence="9">
    <name type="scientific">uncultured Caudovirales phage</name>
    <dbReference type="NCBI Taxonomy" id="2100421"/>
    <lineage>
        <taxon>Viruses</taxon>
        <taxon>Duplodnaviria</taxon>
        <taxon>Heunggongvirae</taxon>
        <taxon>Uroviricota</taxon>
        <taxon>Caudoviricetes</taxon>
        <taxon>Peduoviridae</taxon>
        <taxon>Maltschvirus</taxon>
        <taxon>Maltschvirus maltsch</taxon>
    </lineage>
</organism>
<keyword evidence="3" id="KW-0068">Autocatalytic cleavage</keyword>
<keyword evidence="2" id="KW-0210">Decarboxylase</keyword>
<dbReference type="SUPFAM" id="SSF56276">
    <property type="entry name" value="S-adenosylmethionine decarboxylase"/>
    <property type="match status" value="1"/>
</dbReference>
<dbReference type="PANTHER" id="PTHR33866">
    <property type="entry name" value="S-ADENOSYLMETHIONINE DECARBOXYLASE PROENZYME"/>
    <property type="match status" value="1"/>
</dbReference>
<dbReference type="GO" id="GO:0004014">
    <property type="term" value="F:adenosylmethionine decarboxylase activity"/>
    <property type="evidence" value="ECO:0007669"/>
    <property type="project" value="InterPro"/>
</dbReference>
<evidence type="ECO:0000256" key="8">
    <source>
        <dbReference type="ARBA" id="ARBA00023317"/>
    </source>
</evidence>
<reference evidence="9" key="1">
    <citation type="submission" date="2020-04" db="EMBL/GenBank/DDBJ databases">
        <authorList>
            <person name="Chiriac C."/>
            <person name="Salcher M."/>
            <person name="Ghai R."/>
            <person name="Kavagutti S V."/>
        </authorList>
    </citation>
    <scope>NUCLEOTIDE SEQUENCE</scope>
</reference>
<evidence type="ECO:0000256" key="2">
    <source>
        <dbReference type="ARBA" id="ARBA00022793"/>
    </source>
</evidence>
<dbReference type="PANTHER" id="PTHR33866:SF2">
    <property type="entry name" value="S-ADENOSYLMETHIONINE DECARBOXYLASE PROENZYME"/>
    <property type="match status" value="1"/>
</dbReference>
<proteinExistence type="predicted"/>
<protein>
    <submittedName>
        <fullName evidence="9">SAM_DCase_Bsu, S-adenosylmethionine decarboxylase proenzyme</fullName>
    </submittedName>
</protein>
<keyword evidence="6" id="KW-0456">Lyase</keyword>
<keyword evidence="4" id="KW-0620">Polyamine biosynthesis</keyword>
<evidence type="ECO:0000256" key="6">
    <source>
        <dbReference type="ARBA" id="ARBA00023239"/>
    </source>
</evidence>
<keyword evidence="5" id="KW-0865">Zymogen</keyword>
<sequence length="118" mass="13579">MEYWGQHLILDVKGCDVSKVTDADYIRTFTKDLVKRIDMVPYGEPQIVHFADGTDLAGWTVTQLIHTSNITGHFLDKNGDLYLDVFSCKEFNSQDVIDILTEYFEPEAIKTTLLYRRA</sequence>
<evidence type="ECO:0000313" key="9">
    <source>
        <dbReference type="EMBL" id="CAB4133396.1"/>
    </source>
</evidence>
<comment type="cofactor">
    <cofactor evidence="1">
        <name>pyruvate</name>
        <dbReference type="ChEBI" id="CHEBI:15361"/>
    </cofactor>
</comment>
<evidence type="ECO:0000256" key="5">
    <source>
        <dbReference type="ARBA" id="ARBA00023145"/>
    </source>
</evidence>
<dbReference type="InterPro" id="IPR003826">
    <property type="entry name" value="AdoMetDC_fam_prok"/>
</dbReference>
<dbReference type="Pfam" id="PF02675">
    <property type="entry name" value="AdoMet_dc"/>
    <property type="match status" value="1"/>
</dbReference>
<dbReference type="GO" id="GO:0008295">
    <property type="term" value="P:spermidine biosynthetic process"/>
    <property type="evidence" value="ECO:0007669"/>
    <property type="project" value="InterPro"/>
</dbReference>
<evidence type="ECO:0000256" key="1">
    <source>
        <dbReference type="ARBA" id="ARBA00001928"/>
    </source>
</evidence>
<name>A0A6J5LJV4_9CAUD</name>
<evidence type="ECO:0000256" key="3">
    <source>
        <dbReference type="ARBA" id="ARBA00022813"/>
    </source>
</evidence>
<dbReference type="InterPro" id="IPR016067">
    <property type="entry name" value="S-AdoMet_deCO2ase_core"/>
</dbReference>
<dbReference type="Gene3D" id="3.60.90.10">
    <property type="entry name" value="S-adenosylmethionine decarboxylase"/>
    <property type="match status" value="1"/>
</dbReference>
<keyword evidence="7" id="KW-0704">Schiff base</keyword>
<accession>A0A6J5LJV4</accession>